<feature type="transmembrane region" description="Helical" evidence="12">
    <location>
        <begin position="73"/>
        <end position="94"/>
    </location>
</feature>
<keyword evidence="6" id="KW-1003">Cell membrane</keyword>
<name>A0A5N0T686_9GAMM</name>
<keyword evidence="5" id="KW-0813">Transport</keyword>
<evidence type="ECO:0000256" key="10">
    <source>
        <dbReference type="ARBA" id="ARBA00022989"/>
    </source>
</evidence>
<dbReference type="InterPro" id="IPR007078">
    <property type="entry name" value="Haem_export_protD_CcmD"/>
</dbReference>
<keyword evidence="14" id="KW-1185">Reference proteome</keyword>
<evidence type="ECO:0000313" key="13">
    <source>
        <dbReference type="EMBL" id="KAA9130565.1"/>
    </source>
</evidence>
<evidence type="ECO:0000256" key="2">
    <source>
        <dbReference type="ARBA" id="ARBA00004377"/>
    </source>
</evidence>
<comment type="function">
    <text evidence="1">Required for the export of heme to the periplasm for the biogenesis of c-type cytochromes.</text>
</comment>
<evidence type="ECO:0000256" key="5">
    <source>
        <dbReference type="ARBA" id="ARBA00022448"/>
    </source>
</evidence>
<gene>
    <name evidence="13" type="primary">ccmD</name>
    <name evidence="13" type="ORF">F3N42_12835</name>
</gene>
<dbReference type="AlphaFoldDB" id="A0A5N0T686"/>
<keyword evidence="11 12" id="KW-0472">Membrane</keyword>
<evidence type="ECO:0000256" key="6">
    <source>
        <dbReference type="ARBA" id="ARBA00022475"/>
    </source>
</evidence>
<comment type="similarity">
    <text evidence="3">Belongs to the CcmD/CycX/HelD family.</text>
</comment>
<keyword evidence="9" id="KW-0201">Cytochrome c-type biogenesis</keyword>
<evidence type="ECO:0000256" key="4">
    <source>
        <dbReference type="ARBA" id="ARBA00016461"/>
    </source>
</evidence>
<evidence type="ECO:0000256" key="9">
    <source>
        <dbReference type="ARBA" id="ARBA00022748"/>
    </source>
</evidence>
<evidence type="ECO:0000313" key="14">
    <source>
        <dbReference type="Proteomes" id="UP000325372"/>
    </source>
</evidence>
<evidence type="ECO:0000256" key="7">
    <source>
        <dbReference type="ARBA" id="ARBA00022519"/>
    </source>
</evidence>
<keyword evidence="7" id="KW-0997">Cell inner membrane</keyword>
<dbReference type="NCBIfam" id="TIGR03141">
    <property type="entry name" value="cytochro_ccmD"/>
    <property type="match status" value="1"/>
</dbReference>
<protein>
    <recommendedName>
        <fullName evidence="4">Heme exporter protein D</fullName>
    </recommendedName>
</protein>
<comment type="subcellular location">
    <subcellularLocation>
        <location evidence="2">Cell inner membrane</location>
        <topology evidence="2">Single-pass membrane protein</topology>
    </subcellularLocation>
</comment>
<comment type="caution">
    <text evidence="13">The sequence shown here is derived from an EMBL/GenBank/DDBJ whole genome shotgun (WGS) entry which is preliminary data.</text>
</comment>
<dbReference type="GO" id="GO:0015886">
    <property type="term" value="P:heme transport"/>
    <property type="evidence" value="ECO:0007669"/>
    <property type="project" value="InterPro"/>
</dbReference>
<reference evidence="13 14" key="1">
    <citation type="submission" date="2019-09" db="EMBL/GenBank/DDBJ databases">
        <title>Wenzhouxiangella sp. Genome sequencing and assembly.</title>
        <authorList>
            <person name="Zhang R."/>
        </authorList>
    </citation>
    <scope>NUCLEOTIDE SEQUENCE [LARGE SCALE GENOMIC DNA]</scope>
    <source>
        <strain evidence="13 14">W260</strain>
    </source>
</reference>
<evidence type="ECO:0000256" key="1">
    <source>
        <dbReference type="ARBA" id="ARBA00002442"/>
    </source>
</evidence>
<dbReference type="EMBL" id="VYXP01000007">
    <property type="protein sequence ID" value="KAA9130565.1"/>
    <property type="molecule type" value="Genomic_DNA"/>
</dbReference>
<evidence type="ECO:0000256" key="11">
    <source>
        <dbReference type="ARBA" id="ARBA00023136"/>
    </source>
</evidence>
<dbReference type="GO" id="GO:0005886">
    <property type="term" value="C:plasma membrane"/>
    <property type="evidence" value="ECO:0007669"/>
    <property type="project" value="UniProtKB-SubCell"/>
</dbReference>
<keyword evidence="8 12" id="KW-0812">Transmembrane</keyword>
<evidence type="ECO:0000256" key="12">
    <source>
        <dbReference type="SAM" id="Phobius"/>
    </source>
</evidence>
<dbReference type="GO" id="GO:0017004">
    <property type="term" value="P:cytochrome complex assembly"/>
    <property type="evidence" value="ECO:0007669"/>
    <property type="project" value="UniProtKB-KW"/>
</dbReference>
<dbReference type="Pfam" id="PF04995">
    <property type="entry name" value="CcmD"/>
    <property type="match status" value="1"/>
</dbReference>
<sequence length="120" mass="12866">MEHAAPAGQHRHEWQQHSPVHALAAADHGGRHQVLLRRLPADARAQPAARAGPRQALGARGADGGLIVNHTPFILSAYAIAVVVLAWCAIAPVLRGRRFRKSWLAGHRAAPKPDQNGTPD</sequence>
<organism evidence="13 14">
    <name type="scientific">Marinihelvus fidelis</name>
    <dbReference type="NCBI Taxonomy" id="2613842"/>
    <lineage>
        <taxon>Bacteria</taxon>
        <taxon>Pseudomonadati</taxon>
        <taxon>Pseudomonadota</taxon>
        <taxon>Gammaproteobacteria</taxon>
        <taxon>Chromatiales</taxon>
        <taxon>Wenzhouxiangellaceae</taxon>
        <taxon>Marinihelvus</taxon>
    </lineage>
</organism>
<proteinExistence type="inferred from homology"/>
<evidence type="ECO:0000256" key="3">
    <source>
        <dbReference type="ARBA" id="ARBA00008741"/>
    </source>
</evidence>
<evidence type="ECO:0000256" key="8">
    <source>
        <dbReference type="ARBA" id="ARBA00022692"/>
    </source>
</evidence>
<keyword evidence="10 12" id="KW-1133">Transmembrane helix</keyword>
<accession>A0A5N0T686</accession>
<dbReference type="Proteomes" id="UP000325372">
    <property type="component" value="Unassembled WGS sequence"/>
</dbReference>